<feature type="signal peptide" evidence="1">
    <location>
        <begin position="1"/>
        <end position="32"/>
    </location>
</feature>
<evidence type="ECO:0000313" key="2">
    <source>
        <dbReference type="EMBL" id="JAR92778.1"/>
    </source>
</evidence>
<evidence type="ECO:0000256" key="1">
    <source>
        <dbReference type="SAM" id="SignalP"/>
    </source>
</evidence>
<feature type="chain" id="PRO_5007542856" evidence="1">
    <location>
        <begin position="33"/>
        <end position="69"/>
    </location>
</feature>
<organism evidence="2">
    <name type="scientific">Ixodes ricinus</name>
    <name type="common">Common tick</name>
    <name type="synonym">Acarus ricinus</name>
    <dbReference type="NCBI Taxonomy" id="34613"/>
    <lineage>
        <taxon>Eukaryota</taxon>
        <taxon>Metazoa</taxon>
        <taxon>Ecdysozoa</taxon>
        <taxon>Arthropoda</taxon>
        <taxon>Chelicerata</taxon>
        <taxon>Arachnida</taxon>
        <taxon>Acari</taxon>
        <taxon>Parasitiformes</taxon>
        <taxon>Ixodida</taxon>
        <taxon>Ixodoidea</taxon>
        <taxon>Ixodidae</taxon>
        <taxon>Ixodinae</taxon>
        <taxon>Ixodes</taxon>
    </lineage>
</organism>
<reference evidence="2" key="1">
    <citation type="journal article" date="2018" name="PLoS Negl. Trop. Dis.">
        <title>Sialome diversity of ticks revealed by RNAseq of single tick salivary glands.</title>
        <authorList>
            <person name="Perner J."/>
            <person name="Kropackova S."/>
            <person name="Kopacek P."/>
            <person name="Ribeiro J.M."/>
        </authorList>
    </citation>
    <scope>NUCLEOTIDE SEQUENCE</scope>
    <source>
        <strain evidence="2">Siblings of single egg batch collected in Ceske Budejovice</strain>
        <tissue evidence="2">Salivary glands</tissue>
    </source>
</reference>
<accession>A0A147BPT4</accession>
<name>A0A147BPT4_IXORI</name>
<dbReference type="EMBL" id="GEGO01002626">
    <property type="protein sequence ID" value="JAR92778.1"/>
    <property type="molecule type" value="Transcribed_RNA"/>
</dbReference>
<keyword evidence="1" id="KW-0732">Signal</keyword>
<dbReference type="AlphaFoldDB" id="A0A147BPT4"/>
<proteinExistence type="predicted"/>
<sequence>MPLVLVHGHLLIQLLLLAKRAILVELLHGSRAAGRRRMGGGWQSNGPGTPRWWQHGRLVPVRVGVQLLL</sequence>
<protein>
    <submittedName>
        <fullName evidence="2">Putative secreted protein</fullName>
    </submittedName>
</protein>